<name>A0A9D1F415_9FIRM</name>
<keyword evidence="1" id="KW-1133">Transmembrane helix</keyword>
<feature type="transmembrane region" description="Helical" evidence="1">
    <location>
        <begin position="21"/>
        <end position="46"/>
    </location>
</feature>
<organism evidence="2 3">
    <name type="scientific">Candidatus Scybalocola faecigallinarum</name>
    <dbReference type="NCBI Taxonomy" id="2840941"/>
    <lineage>
        <taxon>Bacteria</taxon>
        <taxon>Bacillati</taxon>
        <taxon>Bacillota</taxon>
        <taxon>Clostridia</taxon>
        <taxon>Lachnospirales</taxon>
        <taxon>Lachnospiraceae</taxon>
        <taxon>Lachnospiraceae incertae sedis</taxon>
        <taxon>Candidatus Scybalocola (ex Gilroy et al. 2021)</taxon>
    </lineage>
</organism>
<evidence type="ECO:0000256" key="1">
    <source>
        <dbReference type="SAM" id="Phobius"/>
    </source>
</evidence>
<feature type="transmembrane region" description="Helical" evidence="1">
    <location>
        <begin position="58"/>
        <end position="76"/>
    </location>
</feature>
<dbReference type="AlphaFoldDB" id="A0A9D1F415"/>
<feature type="transmembrane region" description="Helical" evidence="1">
    <location>
        <begin position="97"/>
        <end position="116"/>
    </location>
</feature>
<dbReference type="Proteomes" id="UP000823927">
    <property type="component" value="Unassembled WGS sequence"/>
</dbReference>
<reference evidence="2" key="1">
    <citation type="submission" date="2020-10" db="EMBL/GenBank/DDBJ databases">
        <authorList>
            <person name="Gilroy R."/>
        </authorList>
    </citation>
    <scope>NUCLEOTIDE SEQUENCE</scope>
    <source>
        <strain evidence="2">CHK178-757</strain>
    </source>
</reference>
<gene>
    <name evidence="2" type="ORF">IAB46_05140</name>
</gene>
<proteinExistence type="predicted"/>
<accession>A0A9D1F415</accession>
<protein>
    <submittedName>
        <fullName evidence="2">Uncharacterized protein</fullName>
    </submittedName>
</protein>
<dbReference type="EMBL" id="DVIT01000019">
    <property type="protein sequence ID" value="HIS46944.1"/>
    <property type="molecule type" value="Genomic_DNA"/>
</dbReference>
<evidence type="ECO:0000313" key="2">
    <source>
        <dbReference type="EMBL" id="HIS46944.1"/>
    </source>
</evidence>
<evidence type="ECO:0000313" key="3">
    <source>
        <dbReference type="Proteomes" id="UP000823927"/>
    </source>
</evidence>
<reference evidence="2" key="2">
    <citation type="journal article" date="2021" name="PeerJ">
        <title>Extensive microbial diversity within the chicken gut microbiome revealed by metagenomics and culture.</title>
        <authorList>
            <person name="Gilroy R."/>
            <person name="Ravi A."/>
            <person name="Getino M."/>
            <person name="Pursley I."/>
            <person name="Horton D.L."/>
            <person name="Alikhan N.F."/>
            <person name="Baker D."/>
            <person name="Gharbi K."/>
            <person name="Hall N."/>
            <person name="Watson M."/>
            <person name="Adriaenssens E.M."/>
            <person name="Foster-Nyarko E."/>
            <person name="Jarju S."/>
            <person name="Secka A."/>
            <person name="Antonio M."/>
            <person name="Oren A."/>
            <person name="Chaudhuri R.R."/>
            <person name="La Ragione R."/>
            <person name="Hildebrand F."/>
            <person name="Pallen M.J."/>
        </authorList>
    </citation>
    <scope>NUCLEOTIDE SEQUENCE</scope>
    <source>
        <strain evidence="2">CHK178-757</strain>
    </source>
</reference>
<keyword evidence="1" id="KW-0812">Transmembrane</keyword>
<keyword evidence="1" id="KW-0472">Membrane</keyword>
<sequence length="125" mass="13181">MNNNSGKKTLLSGVLKDLVKALLIGIIAGGAVTLVFFLAGLAFGGSGSASGIETSKNVLFLCTAVLMFILAGMLLIKGKKPEKSYEESGWRRHFSVIGPKSVLGAIAAAFAIWAIVMDYIQFSLK</sequence>
<comment type="caution">
    <text evidence="2">The sequence shown here is derived from an EMBL/GenBank/DDBJ whole genome shotgun (WGS) entry which is preliminary data.</text>
</comment>